<protein>
    <recommendedName>
        <fullName evidence="2">DUF7032 domain-containing protein</fullName>
    </recommendedName>
</protein>
<dbReference type="EMBL" id="JBJQOH010000007">
    <property type="protein sequence ID" value="KAL3680482.1"/>
    <property type="molecule type" value="Genomic_DNA"/>
</dbReference>
<feature type="repeat" description="ARM" evidence="1">
    <location>
        <begin position="202"/>
        <end position="244"/>
    </location>
</feature>
<dbReference type="Pfam" id="PF23005">
    <property type="entry name" value="DUF7032"/>
    <property type="match status" value="1"/>
</dbReference>
<accession>A0ABD3GQM3</accession>
<proteinExistence type="predicted"/>
<evidence type="ECO:0000313" key="4">
    <source>
        <dbReference type="Proteomes" id="UP001633002"/>
    </source>
</evidence>
<feature type="domain" description="DUF7032" evidence="2">
    <location>
        <begin position="30"/>
        <end position="138"/>
    </location>
</feature>
<dbReference type="SUPFAM" id="SSF48371">
    <property type="entry name" value="ARM repeat"/>
    <property type="match status" value="1"/>
</dbReference>
<keyword evidence="4" id="KW-1185">Reference proteome</keyword>
<dbReference type="PROSITE" id="PS50176">
    <property type="entry name" value="ARM_REPEAT"/>
    <property type="match status" value="3"/>
</dbReference>
<organism evidence="3 4">
    <name type="scientific">Riccia sorocarpa</name>
    <dbReference type="NCBI Taxonomy" id="122646"/>
    <lineage>
        <taxon>Eukaryota</taxon>
        <taxon>Viridiplantae</taxon>
        <taxon>Streptophyta</taxon>
        <taxon>Embryophyta</taxon>
        <taxon>Marchantiophyta</taxon>
        <taxon>Marchantiopsida</taxon>
        <taxon>Marchantiidae</taxon>
        <taxon>Marchantiales</taxon>
        <taxon>Ricciaceae</taxon>
        <taxon>Riccia</taxon>
    </lineage>
</organism>
<dbReference type="InterPro" id="IPR000225">
    <property type="entry name" value="Armadillo"/>
</dbReference>
<feature type="repeat" description="ARM" evidence="1">
    <location>
        <begin position="325"/>
        <end position="368"/>
    </location>
</feature>
<reference evidence="3 4" key="1">
    <citation type="submission" date="2024-09" db="EMBL/GenBank/DDBJ databases">
        <title>Chromosome-scale assembly of Riccia sorocarpa.</title>
        <authorList>
            <person name="Paukszto L."/>
        </authorList>
    </citation>
    <scope>NUCLEOTIDE SEQUENCE [LARGE SCALE GENOMIC DNA]</scope>
    <source>
        <strain evidence="3">LP-2024</strain>
        <tissue evidence="3">Aerial parts of the thallus</tissue>
    </source>
</reference>
<evidence type="ECO:0000259" key="2">
    <source>
        <dbReference type="Pfam" id="PF23005"/>
    </source>
</evidence>
<evidence type="ECO:0000313" key="3">
    <source>
        <dbReference type="EMBL" id="KAL3680482.1"/>
    </source>
</evidence>
<evidence type="ECO:0000256" key="1">
    <source>
        <dbReference type="PROSITE-ProRule" id="PRU00259"/>
    </source>
</evidence>
<feature type="repeat" description="ARM" evidence="1">
    <location>
        <begin position="243"/>
        <end position="285"/>
    </location>
</feature>
<dbReference type="InterPro" id="IPR011989">
    <property type="entry name" value="ARM-like"/>
</dbReference>
<dbReference type="AlphaFoldDB" id="A0ABD3GQM3"/>
<dbReference type="InterPro" id="IPR016024">
    <property type="entry name" value="ARM-type_fold"/>
</dbReference>
<dbReference type="InterPro" id="IPR054296">
    <property type="entry name" value="DUF7032"/>
</dbReference>
<dbReference type="SMART" id="SM00185">
    <property type="entry name" value="ARM"/>
    <property type="match status" value="7"/>
</dbReference>
<dbReference type="PANTHER" id="PTHR46043:SF13">
    <property type="entry name" value="ARM REPEAT SUPERFAMILY PROTEIN"/>
    <property type="match status" value="1"/>
</dbReference>
<dbReference type="Pfam" id="PF00514">
    <property type="entry name" value="Arm"/>
    <property type="match status" value="3"/>
</dbReference>
<dbReference type="Proteomes" id="UP001633002">
    <property type="component" value="Unassembled WGS sequence"/>
</dbReference>
<dbReference type="Gene3D" id="1.25.10.10">
    <property type="entry name" value="Leucine-rich Repeat Variant"/>
    <property type="match status" value="3"/>
</dbReference>
<comment type="caution">
    <text evidence="3">The sequence shown here is derived from an EMBL/GenBank/DDBJ whole genome shotgun (WGS) entry which is preliminary data.</text>
</comment>
<name>A0ABD3GQM3_9MARC</name>
<dbReference type="PANTHER" id="PTHR46043">
    <property type="entry name" value="ARM REPEAT SUPERFAMILY PROTEIN"/>
    <property type="match status" value="1"/>
</dbReference>
<gene>
    <name evidence="3" type="ORF">R1sor_023438</name>
</gene>
<sequence length="628" mass="67554">MVLFEAGMVDQREPTANAEVRSAGTWLKRSQELANIVGAEASGVKAFLGRWKTIRGRLLQLPALLTELSQTPCFMQNALILELLESIVQSLEEAKELVEKCTELSYVGKLQMQSRLDALAAKLDLHIHDGQLMLKSGVLKEAPVPPNLATPETSREAMRWNIRDLLARLQIGNTESKQRALDTLVDLMYEDDKNVLFVASQGGIPALVHLLDVSLPSLREKAAAAICSLALNDSCEHLVVSDGAIAPLVRLLESGSSLAKEKAAAALQGLAYTAENARAVAAHGGIPALIELCRIGTPGAQAAAVGAIRNLAGVVELRASVAEEGAIPIIICLVTSGTALAQEHAAAALQNLALNDDKMRQAIAREGGIQPLLRYLDSAANPRAREITMEALRNIAALPANSEPLIEAGFLPRLVNVLRNGPLTAQQSAAEAVCHLASTNETRRALGEAGIIPLLVRMLEAKTSAAQEFAAQALVSLLQVESNCREFMHEEHGIAGLVQMLDSRHTTVAKQFPIAALAALVGSAKCRRQMVTAGACLHLRCLAEADVSGARRLLERLERGKLLRIFSRKTASKKLEATGFRSQRYQAPEYCVIGCMPSVRINAATSARELDIVEFEHLNIASSFVHEF</sequence>